<keyword evidence="3" id="KW-1185">Reference proteome</keyword>
<proteinExistence type="predicted"/>
<dbReference type="EMBL" id="CAUJNA010001491">
    <property type="protein sequence ID" value="CAJ1387259.1"/>
    <property type="molecule type" value="Genomic_DNA"/>
</dbReference>
<feature type="region of interest" description="Disordered" evidence="1">
    <location>
        <begin position="213"/>
        <end position="237"/>
    </location>
</feature>
<dbReference type="AlphaFoldDB" id="A0AA36N2H4"/>
<evidence type="ECO:0000313" key="3">
    <source>
        <dbReference type="Proteomes" id="UP001178507"/>
    </source>
</evidence>
<feature type="region of interest" description="Disordered" evidence="1">
    <location>
        <begin position="178"/>
        <end position="201"/>
    </location>
</feature>
<evidence type="ECO:0000313" key="2">
    <source>
        <dbReference type="EMBL" id="CAJ1387259.1"/>
    </source>
</evidence>
<comment type="caution">
    <text evidence="2">The sequence shown here is derived from an EMBL/GenBank/DDBJ whole genome shotgun (WGS) entry which is preliminary data.</text>
</comment>
<dbReference type="Proteomes" id="UP001178507">
    <property type="component" value="Unassembled WGS sequence"/>
</dbReference>
<protein>
    <submittedName>
        <fullName evidence="2">Uncharacterized protein</fullName>
    </submittedName>
</protein>
<organism evidence="2 3">
    <name type="scientific">Effrenium voratum</name>
    <dbReference type="NCBI Taxonomy" id="2562239"/>
    <lineage>
        <taxon>Eukaryota</taxon>
        <taxon>Sar</taxon>
        <taxon>Alveolata</taxon>
        <taxon>Dinophyceae</taxon>
        <taxon>Suessiales</taxon>
        <taxon>Symbiodiniaceae</taxon>
        <taxon>Effrenium</taxon>
    </lineage>
</organism>
<accession>A0AA36N2H4</accession>
<sequence>MFAQEADECKGSVEGPHEIDAAHWEQVDHALDILADVAVAGHKEELQALAAELRVHLMSLGHNDRLWQLQLLEVERQAEASRSELEEATDGLEEVSQELAAAEAESAEAAQELRTITEELSKSEEATASLQAELHDILAEQTSLRKQRALLLEQQEAQRREAERLKQEELRRLEEERLAEERRQQEEEQRRQEMQRQEAERLAQEELHRLEEEQLAEERRQQEEEHRRQEMKRQEAERLKQEELRLEEARLAEQRRQQEEQALQRERRVIGQSLDETFAQLRQDCAKSCLDLSGKTCDPGPGENDLRRRIQAEVWRGQSPEKRAERMFTRPAISTAAQMAAAEAALLSAAAARKASVQQLNEAQPLQPSTRQTFPRFEGQEVARCERVAPWPGPGHPAARVAAPQRVLPVPFRGDLWQGQVAERSLGHVRTLSPERVQCWSQQAQPRLATPLQAQRTTSFAAIALPQAEEGPRQPIRTSSPLRTGSFVAVARPPELHRTASPLRTTVYPPAPPELHRAASPLRTAVYPPAELNRVSLDGSYAVLPGGLRSNGGYVEETQYVGVVRLADHVRRNQLCRGVVEVAPAPKKSSRIAL</sequence>
<name>A0AA36N2H4_9DINO</name>
<evidence type="ECO:0000256" key="1">
    <source>
        <dbReference type="SAM" id="MobiDB-lite"/>
    </source>
</evidence>
<reference evidence="2" key="1">
    <citation type="submission" date="2023-08" db="EMBL/GenBank/DDBJ databases">
        <authorList>
            <person name="Chen Y."/>
            <person name="Shah S."/>
            <person name="Dougan E. K."/>
            <person name="Thang M."/>
            <person name="Chan C."/>
        </authorList>
    </citation>
    <scope>NUCLEOTIDE SEQUENCE</scope>
</reference>
<gene>
    <name evidence="2" type="ORF">EVOR1521_LOCUS13375</name>
</gene>